<evidence type="ECO:0000313" key="10">
    <source>
        <dbReference type="Proteomes" id="UP001527925"/>
    </source>
</evidence>
<dbReference type="Pfam" id="PF19026">
    <property type="entry name" value="UBA_HYPK"/>
    <property type="match status" value="1"/>
</dbReference>
<dbReference type="InterPro" id="IPR020472">
    <property type="entry name" value="WD40_PAC1"/>
</dbReference>
<dbReference type="InterPro" id="IPR012972">
    <property type="entry name" value="NLE"/>
</dbReference>
<feature type="domain" description="Nascent polypeptide-associated complex subunit alpha-like UBA" evidence="8">
    <location>
        <begin position="80"/>
        <end position="120"/>
    </location>
</feature>
<dbReference type="Pfam" id="PF00400">
    <property type="entry name" value="WD40"/>
    <property type="match status" value="7"/>
</dbReference>
<dbReference type="PANTHER" id="PTHR19848">
    <property type="entry name" value="WD40 REPEAT PROTEIN"/>
    <property type="match status" value="1"/>
</dbReference>
<dbReference type="CDD" id="cd00200">
    <property type="entry name" value="WD40"/>
    <property type="match status" value="1"/>
</dbReference>
<dbReference type="PROSITE" id="PS50082">
    <property type="entry name" value="WD_REPEATS_2"/>
    <property type="match status" value="7"/>
</dbReference>
<keyword evidence="4" id="KW-0539">Nucleus</keyword>
<protein>
    <submittedName>
        <fullName evidence="9">Ribosome assembly</fullName>
    </submittedName>
</protein>
<dbReference type="InterPro" id="IPR001632">
    <property type="entry name" value="WD40_G-protein_beta-like"/>
</dbReference>
<dbReference type="PROSITE" id="PS50294">
    <property type="entry name" value="WD_REPEATS_REGION"/>
    <property type="match status" value="7"/>
</dbReference>
<dbReference type="InterPro" id="IPR001680">
    <property type="entry name" value="WD40_rpt"/>
</dbReference>
<dbReference type="PANTHER" id="PTHR19848:SF0">
    <property type="entry name" value="NOTCHLESS PROTEIN HOMOLOG 1"/>
    <property type="match status" value="1"/>
</dbReference>
<feature type="region of interest" description="Disordered" evidence="6">
    <location>
        <begin position="125"/>
        <end position="167"/>
    </location>
</feature>
<keyword evidence="3" id="KW-0677">Repeat</keyword>
<dbReference type="Gene3D" id="2.130.10.10">
    <property type="entry name" value="YVTN repeat-like/Quinoprotein amine dehydrogenase"/>
    <property type="match status" value="1"/>
</dbReference>
<dbReference type="CDD" id="cd14361">
    <property type="entry name" value="UBA_HYPK"/>
    <property type="match status" value="1"/>
</dbReference>
<dbReference type="InterPro" id="IPR036322">
    <property type="entry name" value="WD40_repeat_dom_sf"/>
</dbReference>
<feature type="repeat" description="WD" evidence="5">
    <location>
        <begin position="518"/>
        <end position="559"/>
    </location>
</feature>
<dbReference type="SMART" id="SM00320">
    <property type="entry name" value="WD40"/>
    <property type="match status" value="8"/>
</dbReference>
<evidence type="ECO:0000256" key="6">
    <source>
        <dbReference type="SAM" id="MobiDB-lite"/>
    </source>
</evidence>
<evidence type="ECO:0000256" key="3">
    <source>
        <dbReference type="ARBA" id="ARBA00022737"/>
    </source>
</evidence>
<dbReference type="PROSITE" id="PS00678">
    <property type="entry name" value="WD_REPEATS_1"/>
    <property type="match status" value="3"/>
</dbReference>
<dbReference type="PRINTS" id="PR00320">
    <property type="entry name" value="GPROTEINBRPT"/>
</dbReference>
<proteinExistence type="predicted"/>
<evidence type="ECO:0000256" key="1">
    <source>
        <dbReference type="ARBA" id="ARBA00004604"/>
    </source>
</evidence>
<feature type="repeat" description="WD" evidence="5">
    <location>
        <begin position="306"/>
        <end position="347"/>
    </location>
</feature>
<organism evidence="9 10">
    <name type="scientific">Polyrhizophydium stewartii</name>
    <dbReference type="NCBI Taxonomy" id="2732419"/>
    <lineage>
        <taxon>Eukaryota</taxon>
        <taxon>Fungi</taxon>
        <taxon>Fungi incertae sedis</taxon>
        <taxon>Chytridiomycota</taxon>
        <taxon>Chytridiomycota incertae sedis</taxon>
        <taxon>Chytridiomycetes</taxon>
        <taxon>Rhizophydiales</taxon>
        <taxon>Rhizophydiales incertae sedis</taxon>
        <taxon>Polyrhizophydium</taxon>
    </lineage>
</organism>
<comment type="caution">
    <text evidence="9">The sequence shown here is derived from an EMBL/GenBank/DDBJ whole genome shotgun (WGS) entry which is preliminary data.</text>
</comment>
<feature type="repeat" description="WD" evidence="5">
    <location>
        <begin position="264"/>
        <end position="305"/>
    </location>
</feature>
<comment type="subcellular location">
    <subcellularLocation>
        <location evidence="1">Nucleus</location>
        <location evidence="1">Nucleolus</location>
    </subcellularLocation>
</comment>
<feature type="region of interest" description="Disordered" evidence="6">
    <location>
        <begin position="1"/>
        <end position="50"/>
    </location>
</feature>
<feature type="domain" description="NLE" evidence="7">
    <location>
        <begin position="170"/>
        <end position="226"/>
    </location>
</feature>
<dbReference type="InterPro" id="IPR015943">
    <property type="entry name" value="WD40/YVTN_repeat-like_dom_sf"/>
</dbReference>
<dbReference type="EMBL" id="JADGIZ020000024">
    <property type="protein sequence ID" value="KAL2915398.1"/>
    <property type="molecule type" value="Genomic_DNA"/>
</dbReference>
<name>A0ABR4N781_9FUNG</name>
<evidence type="ECO:0000313" key="9">
    <source>
        <dbReference type="EMBL" id="KAL2915398.1"/>
    </source>
</evidence>
<sequence>MADNRDSSTSLEEQGGDADVEVEQKGHEGQAKKDMEAFHKPEDDARGAVDEKKLDKALTFLTEAQAKTPKSARELEMDKVVISKQDLEIVMREFEITKAKAEKVLRESDGNVETALMQLVGAAMPKSTPASDAGEAAESKPGFKPYEKPVRPRRGAAPAGPPEPPAGAKVVAQFQSADGEPAGPPLNLPIDVNPEQLELLLNNLLQNDDPMPYSFSVDDTDITSNLFVDIIHGLGKSSEHVLAIKYQPQAVFKVRTVTRCTSSLSGHTEAILSVCFSPDGKMLATGSGDTTVRIWDLNTETPRFTLVGHKNWVQIVAWSPDCQMLASGSMDETIRLWNPQTGKPYGDALRAHSKCITSIAWEPFHLNKMCNRFASAAKDNTVRIWDALQRRVSMALSQHTAPIMCVKWGGNGFIYTGSRDKTIRVWDSTDGKLVHVLEGHAHWVNHLALSTEFLLRTGPYDHRDPVFKSREDAFEAAKKRYAAGLEAAGGVERLASGSDDFTLFLWEPTRSKKPLARMTGHQQLVNHLSFSPDGRMLASASFDKSVKLWEATTGKFITTLRGHVSPVYQVCWSSDSRQVLSGSRDTTLKVWDIKTKKMKAELPGHADEVFSVDWSPGGDRVASGGKDRILKM</sequence>
<dbReference type="InterPro" id="IPR038922">
    <property type="entry name" value="HYPK_UBA"/>
</dbReference>
<dbReference type="SUPFAM" id="SSF50978">
    <property type="entry name" value="WD40 repeat-like"/>
    <property type="match status" value="2"/>
</dbReference>
<keyword evidence="10" id="KW-1185">Reference proteome</keyword>
<feature type="repeat" description="WD" evidence="5">
    <location>
        <begin position="560"/>
        <end position="601"/>
    </location>
</feature>
<feature type="repeat" description="WD" evidence="5">
    <location>
        <begin position="602"/>
        <end position="632"/>
    </location>
</feature>
<keyword evidence="2 5" id="KW-0853">WD repeat</keyword>
<feature type="compositionally biased region" description="Basic and acidic residues" evidence="6">
    <location>
        <begin position="22"/>
        <end position="50"/>
    </location>
</feature>
<reference evidence="9 10" key="1">
    <citation type="submission" date="2023-09" db="EMBL/GenBank/DDBJ databases">
        <title>Pangenome analysis of Batrachochytrium dendrobatidis and related Chytrids.</title>
        <authorList>
            <person name="Yacoub M.N."/>
            <person name="Stajich J.E."/>
            <person name="James T.Y."/>
        </authorList>
    </citation>
    <scope>NUCLEOTIDE SEQUENCE [LARGE SCALE GENOMIC DNA]</scope>
    <source>
        <strain evidence="9 10">JEL0888</strain>
    </source>
</reference>
<evidence type="ECO:0000259" key="7">
    <source>
        <dbReference type="Pfam" id="PF08154"/>
    </source>
</evidence>
<evidence type="ECO:0000256" key="4">
    <source>
        <dbReference type="ARBA" id="ARBA00023242"/>
    </source>
</evidence>
<evidence type="ECO:0000256" key="2">
    <source>
        <dbReference type="ARBA" id="ARBA00022574"/>
    </source>
</evidence>
<dbReference type="Proteomes" id="UP001527925">
    <property type="component" value="Unassembled WGS sequence"/>
</dbReference>
<feature type="repeat" description="WD" evidence="5">
    <location>
        <begin position="396"/>
        <end position="436"/>
    </location>
</feature>
<accession>A0ABR4N781</accession>
<gene>
    <name evidence="9" type="primary">RSA4_2</name>
    <name evidence="9" type="ORF">HK105_205014</name>
</gene>
<dbReference type="InterPro" id="IPR019775">
    <property type="entry name" value="WD40_repeat_CS"/>
</dbReference>
<evidence type="ECO:0000256" key="5">
    <source>
        <dbReference type="PROSITE-ProRule" id="PRU00221"/>
    </source>
</evidence>
<dbReference type="Pfam" id="PF08154">
    <property type="entry name" value="NLE"/>
    <property type="match status" value="1"/>
</dbReference>
<evidence type="ECO:0000259" key="8">
    <source>
        <dbReference type="Pfam" id="PF19026"/>
    </source>
</evidence>
<dbReference type="Gene3D" id="1.10.8.10">
    <property type="entry name" value="DNA helicase RuvA subunit, C-terminal domain"/>
    <property type="match status" value="1"/>
</dbReference>
<feature type="repeat" description="WD" evidence="5">
    <location>
        <begin position="349"/>
        <end position="386"/>
    </location>
</feature>
<dbReference type="PRINTS" id="PR00319">
    <property type="entry name" value="GPROTEINB"/>
</dbReference>
<dbReference type="InterPro" id="IPR044034">
    <property type="entry name" value="NAC-like_UBA"/>
</dbReference>